<feature type="transmembrane region" description="Helical" evidence="1">
    <location>
        <begin position="12"/>
        <end position="31"/>
    </location>
</feature>
<organism evidence="2 3">
    <name type="scientific">Trifolium medium</name>
    <dbReference type="NCBI Taxonomy" id="97028"/>
    <lineage>
        <taxon>Eukaryota</taxon>
        <taxon>Viridiplantae</taxon>
        <taxon>Streptophyta</taxon>
        <taxon>Embryophyta</taxon>
        <taxon>Tracheophyta</taxon>
        <taxon>Spermatophyta</taxon>
        <taxon>Magnoliopsida</taxon>
        <taxon>eudicotyledons</taxon>
        <taxon>Gunneridae</taxon>
        <taxon>Pentapetalae</taxon>
        <taxon>rosids</taxon>
        <taxon>fabids</taxon>
        <taxon>Fabales</taxon>
        <taxon>Fabaceae</taxon>
        <taxon>Papilionoideae</taxon>
        <taxon>50 kb inversion clade</taxon>
        <taxon>NPAAA clade</taxon>
        <taxon>Hologalegina</taxon>
        <taxon>IRL clade</taxon>
        <taxon>Trifolieae</taxon>
        <taxon>Trifolium</taxon>
    </lineage>
</organism>
<evidence type="ECO:0000313" key="2">
    <source>
        <dbReference type="EMBL" id="MCI58696.1"/>
    </source>
</evidence>
<sequence>MATLLSGGVFCVRSGVSVWLWVFLGVWPWYWRFTFGSGHVLFSFFWSSHRSFVVAVGVLPDSVRPPLRRWV</sequence>
<protein>
    <submittedName>
        <fullName evidence="2">Uncharacterized protein</fullName>
    </submittedName>
</protein>
<keyword evidence="1" id="KW-0472">Membrane</keyword>
<dbReference type="AlphaFoldDB" id="A0A392TEZ9"/>
<feature type="non-terminal residue" evidence="2">
    <location>
        <position position="71"/>
    </location>
</feature>
<comment type="caution">
    <text evidence="2">The sequence shown here is derived from an EMBL/GenBank/DDBJ whole genome shotgun (WGS) entry which is preliminary data.</text>
</comment>
<dbReference type="Proteomes" id="UP000265520">
    <property type="component" value="Unassembled WGS sequence"/>
</dbReference>
<proteinExistence type="predicted"/>
<keyword evidence="3" id="KW-1185">Reference proteome</keyword>
<evidence type="ECO:0000256" key="1">
    <source>
        <dbReference type="SAM" id="Phobius"/>
    </source>
</evidence>
<keyword evidence="1" id="KW-1133">Transmembrane helix</keyword>
<evidence type="ECO:0000313" key="3">
    <source>
        <dbReference type="Proteomes" id="UP000265520"/>
    </source>
</evidence>
<dbReference type="EMBL" id="LXQA010550296">
    <property type="protein sequence ID" value="MCI58696.1"/>
    <property type="molecule type" value="Genomic_DNA"/>
</dbReference>
<name>A0A392TEZ9_9FABA</name>
<keyword evidence="1" id="KW-0812">Transmembrane</keyword>
<accession>A0A392TEZ9</accession>
<reference evidence="2 3" key="1">
    <citation type="journal article" date="2018" name="Front. Plant Sci.">
        <title>Red Clover (Trifolium pratense) and Zigzag Clover (T. medium) - A Picture of Genomic Similarities and Differences.</title>
        <authorList>
            <person name="Dluhosova J."/>
            <person name="Istvanek J."/>
            <person name="Nedelnik J."/>
            <person name="Repkova J."/>
        </authorList>
    </citation>
    <scope>NUCLEOTIDE SEQUENCE [LARGE SCALE GENOMIC DNA]</scope>
    <source>
        <strain evidence="3">cv. 10/8</strain>
        <tissue evidence="2">Leaf</tissue>
    </source>
</reference>